<dbReference type="NCBIfam" id="NF005596">
    <property type="entry name" value="PRK07328.1"/>
    <property type="match status" value="1"/>
</dbReference>
<keyword evidence="11" id="KW-1185">Reference proteome</keyword>
<evidence type="ECO:0000256" key="5">
    <source>
        <dbReference type="ARBA" id="ARBA00022801"/>
    </source>
</evidence>
<reference evidence="10 11" key="1">
    <citation type="journal article" date="2015" name="Stand. Genomic Sci.">
        <title>Genomic Encyclopedia of Bacterial and Archaeal Type Strains, Phase III: the genomes of soil and plant-associated and newly described type strains.</title>
        <authorList>
            <person name="Whitman W.B."/>
            <person name="Woyke T."/>
            <person name="Klenk H.P."/>
            <person name="Zhou Y."/>
            <person name="Lilburn T.G."/>
            <person name="Beck B.J."/>
            <person name="De Vos P."/>
            <person name="Vandamme P."/>
            <person name="Eisen J.A."/>
            <person name="Garrity G."/>
            <person name="Hugenholtz P."/>
            <person name="Kyrpides N.C."/>
        </authorList>
    </citation>
    <scope>NUCLEOTIDE SEQUENCE [LARGE SCALE GENOMIC DNA]</scope>
    <source>
        <strain evidence="10 11">CGMCC 1.10116</strain>
    </source>
</reference>
<comment type="catalytic activity">
    <reaction evidence="7 8">
        <text>L-histidinol phosphate + H2O = L-histidinol + phosphate</text>
        <dbReference type="Rhea" id="RHEA:14465"/>
        <dbReference type="ChEBI" id="CHEBI:15377"/>
        <dbReference type="ChEBI" id="CHEBI:43474"/>
        <dbReference type="ChEBI" id="CHEBI:57699"/>
        <dbReference type="ChEBI" id="CHEBI:57980"/>
        <dbReference type="EC" id="3.1.3.15"/>
    </reaction>
</comment>
<dbReference type="Gene3D" id="3.20.20.140">
    <property type="entry name" value="Metal-dependent hydrolases"/>
    <property type="match status" value="1"/>
</dbReference>
<dbReference type="AlphaFoldDB" id="A0A562QSE4"/>
<evidence type="ECO:0000256" key="6">
    <source>
        <dbReference type="ARBA" id="ARBA00023102"/>
    </source>
</evidence>
<dbReference type="InterPro" id="IPR004013">
    <property type="entry name" value="PHP_dom"/>
</dbReference>
<keyword evidence="4 8" id="KW-0028">Amino-acid biosynthesis</keyword>
<protein>
    <recommendedName>
        <fullName evidence="3 8">Histidinol-phosphatase</fullName>
        <shortName evidence="8">HolPase</shortName>
        <ecNumber evidence="3 8">3.1.3.15</ecNumber>
    </recommendedName>
</protein>
<dbReference type="GO" id="GO:0004401">
    <property type="term" value="F:histidinol-phosphatase activity"/>
    <property type="evidence" value="ECO:0007669"/>
    <property type="project" value="UniProtKB-UniRule"/>
</dbReference>
<comment type="caution">
    <text evidence="10">The sequence shown here is derived from an EMBL/GenBank/DDBJ whole genome shotgun (WGS) entry which is preliminary data.</text>
</comment>
<dbReference type="UniPathway" id="UPA00031">
    <property type="reaction ID" value="UER00013"/>
</dbReference>
<evidence type="ECO:0000256" key="1">
    <source>
        <dbReference type="ARBA" id="ARBA00004970"/>
    </source>
</evidence>
<evidence type="ECO:0000256" key="8">
    <source>
        <dbReference type="RuleBase" id="RU366003"/>
    </source>
</evidence>
<organism evidence="10 11">
    <name type="scientific">Halalkalibacter nanhaiisediminis</name>
    <dbReference type="NCBI Taxonomy" id="688079"/>
    <lineage>
        <taxon>Bacteria</taxon>
        <taxon>Bacillati</taxon>
        <taxon>Bacillota</taxon>
        <taxon>Bacilli</taxon>
        <taxon>Bacillales</taxon>
        <taxon>Bacillaceae</taxon>
        <taxon>Halalkalibacter</taxon>
    </lineage>
</organism>
<dbReference type="GO" id="GO:0005737">
    <property type="term" value="C:cytoplasm"/>
    <property type="evidence" value="ECO:0007669"/>
    <property type="project" value="TreeGrafter"/>
</dbReference>
<comment type="similarity">
    <text evidence="2 8">Belongs to the PHP hydrolase family. HisK subfamily.</text>
</comment>
<gene>
    <name evidence="10" type="ORF">IQ10_00101</name>
</gene>
<accession>A0A562QSE4</accession>
<dbReference type="PANTHER" id="PTHR21039:SF0">
    <property type="entry name" value="HISTIDINOL-PHOSPHATASE"/>
    <property type="match status" value="1"/>
</dbReference>
<keyword evidence="6 8" id="KW-0368">Histidine biosynthesis</keyword>
<dbReference type="EC" id="3.1.3.15" evidence="3 8"/>
<evidence type="ECO:0000313" key="10">
    <source>
        <dbReference type="EMBL" id="TWI59681.1"/>
    </source>
</evidence>
<evidence type="ECO:0000256" key="2">
    <source>
        <dbReference type="ARBA" id="ARBA00009152"/>
    </source>
</evidence>
<evidence type="ECO:0000256" key="4">
    <source>
        <dbReference type="ARBA" id="ARBA00022605"/>
    </source>
</evidence>
<name>A0A562QSE4_9BACI</name>
<sequence>MDMQQDSFVFDFHTHHDRCGHAEGKVEDYIQSAIKQGMHLIGISDHTPYFHSEQDQLRPGIAMAKSELAKYVEEVLHLKEKYADKITVLLGIESDYFPNHIDVYRQELLKYPFDYMIGSVHFVNDISIFKKERWDGLTDAEKVKTKESYYQLIEASARSGLFHILGHLDAMKGFYPEFSAIETEAVNQTLKVIGEQELVIEINTSGKTKDCGGWYPSEEMLERALFYQVGVTFGSDAHKPSRVGDEFEQVKVKLKEIGFKEMAYFINKKRHHMTI</sequence>
<dbReference type="Pfam" id="PF02811">
    <property type="entry name" value="PHP"/>
    <property type="match status" value="1"/>
</dbReference>
<dbReference type="PANTHER" id="PTHR21039">
    <property type="entry name" value="HISTIDINOL PHOSPHATASE-RELATED"/>
    <property type="match status" value="1"/>
</dbReference>
<evidence type="ECO:0000313" key="11">
    <source>
        <dbReference type="Proteomes" id="UP000315711"/>
    </source>
</evidence>
<evidence type="ECO:0000256" key="3">
    <source>
        <dbReference type="ARBA" id="ARBA00013085"/>
    </source>
</evidence>
<keyword evidence="5 8" id="KW-0378">Hydrolase</keyword>
<dbReference type="EMBL" id="VLKZ01000001">
    <property type="protein sequence ID" value="TWI59681.1"/>
    <property type="molecule type" value="Genomic_DNA"/>
</dbReference>
<dbReference type="Proteomes" id="UP000315711">
    <property type="component" value="Unassembled WGS sequence"/>
</dbReference>
<evidence type="ECO:0000259" key="9">
    <source>
        <dbReference type="Pfam" id="PF02811"/>
    </source>
</evidence>
<dbReference type="CDD" id="cd12110">
    <property type="entry name" value="PHP_HisPPase_Hisj_like"/>
    <property type="match status" value="1"/>
</dbReference>
<comment type="pathway">
    <text evidence="1 8">Amino-acid biosynthesis; L-histidine biosynthesis; L-histidine from 5-phospho-alpha-D-ribose 1-diphosphate: step 8/9.</text>
</comment>
<feature type="domain" description="PHP" evidence="9">
    <location>
        <begin position="11"/>
        <end position="205"/>
    </location>
</feature>
<dbReference type="NCBIfam" id="TIGR01856">
    <property type="entry name" value="hisJ_fam"/>
    <property type="match status" value="1"/>
</dbReference>
<dbReference type="InterPro" id="IPR010140">
    <property type="entry name" value="Histidinol_P_phosphatase_HisJ"/>
</dbReference>
<dbReference type="SUPFAM" id="SSF89550">
    <property type="entry name" value="PHP domain-like"/>
    <property type="match status" value="1"/>
</dbReference>
<evidence type="ECO:0000256" key="7">
    <source>
        <dbReference type="ARBA" id="ARBA00049158"/>
    </source>
</evidence>
<dbReference type="InterPro" id="IPR016195">
    <property type="entry name" value="Pol/histidinol_Pase-like"/>
</dbReference>
<proteinExistence type="inferred from homology"/>
<dbReference type="GO" id="GO:0000105">
    <property type="term" value="P:L-histidine biosynthetic process"/>
    <property type="evidence" value="ECO:0007669"/>
    <property type="project" value="UniProtKB-UniRule"/>
</dbReference>